<dbReference type="RefSeq" id="WP_181732346.1">
    <property type="nucleotide sequence ID" value="NZ_JACEIR010000007.1"/>
</dbReference>
<keyword evidence="5 9" id="KW-0547">Nucleotide-binding</keyword>
<keyword evidence="9" id="KW-0414">Isoprene biosynthesis</keyword>
<evidence type="ECO:0000259" key="11">
    <source>
        <dbReference type="Pfam" id="PF08544"/>
    </source>
</evidence>
<feature type="domain" description="GHMP kinase C-terminal" evidence="11">
    <location>
        <begin position="198"/>
        <end position="273"/>
    </location>
</feature>
<accession>A0A8I1DG78</accession>
<evidence type="ECO:0000313" key="13">
    <source>
        <dbReference type="Proteomes" id="UP000633619"/>
    </source>
</evidence>
<evidence type="ECO:0000256" key="1">
    <source>
        <dbReference type="ARBA" id="ARBA00009684"/>
    </source>
</evidence>
<dbReference type="GO" id="GO:0019288">
    <property type="term" value="P:isopentenyl diphosphate biosynthetic process, methylerythritol 4-phosphate pathway"/>
    <property type="evidence" value="ECO:0007669"/>
    <property type="project" value="UniProtKB-UniRule"/>
</dbReference>
<dbReference type="UniPathway" id="UPA00056">
    <property type="reaction ID" value="UER00094"/>
</dbReference>
<sequence length="297" mass="32758">MFISVKAPAKINLTLDALYKRPDGYHELEMVMTTVDLYDRVDLSLRPDSKITVDSSSGFVPRDERNLAYRAAVLLREKAGISQGVHIYIDKQIPVAAGLAGGSSDAAAVLRGLNQLWNLGWSLEELAEIGAGIGSDVPFCVYSTTALAKGRGEKLTPLPAPPPCWVVLAKPGHGVSTADVFQNLKVDQIDHHPQTEKMIEALKRQDYESVVRNLENVLEPVTHHMYPTVKKIKEKMQRFGADGVLMSGSGPTVFGLVKQEQRAKRIVNSLKGFCQQVFAVRMLGKKQVPLLEEKRTK</sequence>
<dbReference type="HAMAP" id="MF_00061">
    <property type="entry name" value="IspE"/>
    <property type="match status" value="1"/>
</dbReference>
<name>A0A8I1DG78_THEIN</name>
<comment type="caution">
    <text evidence="12">The sequence shown here is derived from an EMBL/GenBank/DDBJ whole genome shotgun (WGS) entry which is preliminary data.</text>
</comment>
<gene>
    <name evidence="9" type="primary">ispE</name>
    <name evidence="12" type="ORF">I8U20_09560</name>
</gene>
<dbReference type="GO" id="GO:0016114">
    <property type="term" value="P:terpenoid biosynthetic process"/>
    <property type="evidence" value="ECO:0007669"/>
    <property type="project" value="UniProtKB-UniRule"/>
</dbReference>
<comment type="pathway">
    <text evidence="9">Isoprenoid biosynthesis; isopentenyl diphosphate biosynthesis via DXP pathway; isopentenyl diphosphate from 1-deoxy-D-xylulose 5-phosphate: step 3/6.</text>
</comment>
<evidence type="ECO:0000256" key="9">
    <source>
        <dbReference type="HAMAP-Rule" id="MF_00061"/>
    </source>
</evidence>
<evidence type="ECO:0000256" key="5">
    <source>
        <dbReference type="ARBA" id="ARBA00022741"/>
    </source>
</evidence>
<evidence type="ECO:0000256" key="2">
    <source>
        <dbReference type="ARBA" id="ARBA00012052"/>
    </source>
</evidence>
<dbReference type="SUPFAM" id="SSF54211">
    <property type="entry name" value="Ribosomal protein S5 domain 2-like"/>
    <property type="match status" value="1"/>
</dbReference>
<dbReference type="NCBIfam" id="TIGR00154">
    <property type="entry name" value="ispE"/>
    <property type="match status" value="1"/>
</dbReference>
<dbReference type="EMBL" id="JAECVW010000005">
    <property type="protein sequence ID" value="MBH8595576.1"/>
    <property type="molecule type" value="Genomic_DNA"/>
</dbReference>
<feature type="binding site" evidence="9">
    <location>
        <begin position="94"/>
        <end position="104"/>
    </location>
    <ligand>
        <name>ATP</name>
        <dbReference type="ChEBI" id="CHEBI:30616"/>
    </ligand>
</feature>
<dbReference type="InterPro" id="IPR013750">
    <property type="entry name" value="GHMP_kinase_C_dom"/>
</dbReference>
<dbReference type="FunFam" id="3.30.70.890:FF:000006">
    <property type="entry name" value="4-diphosphocytidyl-2-C-methyl-D-erythritol kinase"/>
    <property type="match status" value="1"/>
</dbReference>
<dbReference type="FunFam" id="3.30.230.10:FF:000029">
    <property type="entry name" value="4-diphosphocytidyl-2-C-methyl-D-erythritol kinase"/>
    <property type="match status" value="1"/>
</dbReference>
<feature type="domain" description="GHMP kinase N-terminal" evidence="10">
    <location>
        <begin position="66"/>
        <end position="143"/>
    </location>
</feature>
<comment type="similarity">
    <text evidence="1 9">Belongs to the GHMP kinase family. IspE subfamily.</text>
</comment>
<dbReference type="Pfam" id="PF00288">
    <property type="entry name" value="GHMP_kinases_N"/>
    <property type="match status" value="1"/>
</dbReference>
<dbReference type="GO" id="GO:0005524">
    <property type="term" value="F:ATP binding"/>
    <property type="evidence" value="ECO:0007669"/>
    <property type="project" value="UniProtKB-UniRule"/>
</dbReference>
<organism evidence="12 13">
    <name type="scientific">Thermoactinomyces intermedius</name>
    <dbReference type="NCBI Taxonomy" id="2024"/>
    <lineage>
        <taxon>Bacteria</taxon>
        <taxon>Bacillati</taxon>
        <taxon>Bacillota</taxon>
        <taxon>Bacilli</taxon>
        <taxon>Bacillales</taxon>
        <taxon>Thermoactinomycetaceae</taxon>
        <taxon>Thermoactinomyces</taxon>
    </lineage>
</organism>
<dbReference type="NCBIfam" id="NF011202">
    <property type="entry name" value="PRK14608.1"/>
    <property type="match status" value="1"/>
</dbReference>
<dbReference type="Gene3D" id="3.30.70.890">
    <property type="entry name" value="GHMP kinase, C-terminal domain"/>
    <property type="match status" value="1"/>
</dbReference>
<evidence type="ECO:0000256" key="7">
    <source>
        <dbReference type="ARBA" id="ARBA00022840"/>
    </source>
</evidence>
<keyword evidence="4 9" id="KW-0808">Transferase</keyword>
<dbReference type="AlphaFoldDB" id="A0A8I1DG78"/>
<dbReference type="GO" id="GO:0050515">
    <property type="term" value="F:4-(cytidine 5'-diphospho)-2-C-methyl-D-erythritol kinase activity"/>
    <property type="evidence" value="ECO:0007669"/>
    <property type="project" value="UniProtKB-UniRule"/>
</dbReference>
<dbReference type="InterPro" id="IPR004424">
    <property type="entry name" value="IspE"/>
</dbReference>
<keyword evidence="6 9" id="KW-0418">Kinase</keyword>
<dbReference type="PIRSF" id="PIRSF010376">
    <property type="entry name" value="IspE"/>
    <property type="match status" value="1"/>
</dbReference>
<comment type="catalytic activity">
    <reaction evidence="9">
        <text>4-CDP-2-C-methyl-D-erythritol + ATP = 4-CDP-2-C-methyl-D-erythritol 2-phosphate + ADP + H(+)</text>
        <dbReference type="Rhea" id="RHEA:18437"/>
        <dbReference type="ChEBI" id="CHEBI:15378"/>
        <dbReference type="ChEBI" id="CHEBI:30616"/>
        <dbReference type="ChEBI" id="CHEBI:57823"/>
        <dbReference type="ChEBI" id="CHEBI:57919"/>
        <dbReference type="ChEBI" id="CHEBI:456216"/>
        <dbReference type="EC" id="2.7.1.148"/>
    </reaction>
</comment>
<evidence type="ECO:0000256" key="8">
    <source>
        <dbReference type="ARBA" id="ARBA00032554"/>
    </source>
</evidence>
<keyword evidence="7 9" id="KW-0067">ATP-binding</keyword>
<dbReference type="Pfam" id="PF08544">
    <property type="entry name" value="GHMP_kinases_C"/>
    <property type="match status" value="1"/>
</dbReference>
<evidence type="ECO:0000256" key="3">
    <source>
        <dbReference type="ARBA" id="ARBA00017473"/>
    </source>
</evidence>
<protein>
    <recommendedName>
        <fullName evidence="3 9">4-diphosphocytidyl-2-C-methyl-D-erythritol kinase</fullName>
        <shortName evidence="9">CMK</shortName>
        <ecNumber evidence="2 9">2.7.1.148</ecNumber>
    </recommendedName>
    <alternativeName>
        <fullName evidence="8 9">4-(cytidine-5'-diphospho)-2-C-methyl-D-erythritol kinase</fullName>
    </alternativeName>
</protein>
<evidence type="ECO:0000313" key="12">
    <source>
        <dbReference type="EMBL" id="MBH8595576.1"/>
    </source>
</evidence>
<dbReference type="EC" id="2.7.1.148" evidence="2 9"/>
<proteinExistence type="inferred from homology"/>
<dbReference type="Gene3D" id="3.30.230.10">
    <property type="match status" value="1"/>
</dbReference>
<feature type="active site" evidence="9">
    <location>
        <position position="10"/>
    </location>
</feature>
<dbReference type="PANTHER" id="PTHR43527:SF2">
    <property type="entry name" value="4-DIPHOSPHOCYTIDYL-2-C-METHYL-D-ERYTHRITOL KINASE, CHLOROPLASTIC"/>
    <property type="match status" value="1"/>
</dbReference>
<feature type="active site" evidence="9">
    <location>
        <position position="136"/>
    </location>
</feature>
<reference evidence="12 13" key="1">
    <citation type="submission" date="2020-12" db="EMBL/GenBank/DDBJ databases">
        <title>WGS of Thermoactinomyces spp.</title>
        <authorList>
            <person name="Cheng K."/>
        </authorList>
    </citation>
    <scope>NUCLEOTIDE SEQUENCE [LARGE SCALE GENOMIC DNA]</scope>
    <source>
        <strain evidence="13">CICC 10671\DSM 43846</strain>
    </source>
</reference>
<comment type="function">
    <text evidence="9">Catalyzes the phosphorylation of the position 2 hydroxy group of 4-diphosphocytidyl-2C-methyl-D-erythritol.</text>
</comment>
<dbReference type="SUPFAM" id="SSF55060">
    <property type="entry name" value="GHMP Kinase, C-terminal domain"/>
    <property type="match status" value="1"/>
</dbReference>
<dbReference type="PANTHER" id="PTHR43527">
    <property type="entry name" value="4-DIPHOSPHOCYTIDYL-2-C-METHYL-D-ERYTHRITOL KINASE, CHLOROPLASTIC"/>
    <property type="match status" value="1"/>
</dbReference>
<dbReference type="InterPro" id="IPR006204">
    <property type="entry name" value="GHMP_kinase_N_dom"/>
</dbReference>
<dbReference type="Proteomes" id="UP000633619">
    <property type="component" value="Unassembled WGS sequence"/>
</dbReference>
<dbReference type="InterPro" id="IPR020568">
    <property type="entry name" value="Ribosomal_Su5_D2-typ_SF"/>
</dbReference>
<evidence type="ECO:0000256" key="6">
    <source>
        <dbReference type="ARBA" id="ARBA00022777"/>
    </source>
</evidence>
<dbReference type="InterPro" id="IPR036554">
    <property type="entry name" value="GHMP_kinase_C_sf"/>
</dbReference>
<dbReference type="InterPro" id="IPR014721">
    <property type="entry name" value="Ribsml_uS5_D2-typ_fold_subgr"/>
</dbReference>
<evidence type="ECO:0000259" key="10">
    <source>
        <dbReference type="Pfam" id="PF00288"/>
    </source>
</evidence>
<keyword evidence="13" id="KW-1185">Reference proteome</keyword>
<evidence type="ECO:0000256" key="4">
    <source>
        <dbReference type="ARBA" id="ARBA00022679"/>
    </source>
</evidence>